<sequence length="232" mass="24809">MTISPLTYISPDRHSGGPPTSPPGEGTTRDILEHINAVQREVSRTGEAVTVLMRRTYRAEPAEVWDALTDPERMRRWFMPVSGDLTVGGSFQLQGNAGGEILECDPPKRFKVTFGGPNSLLELRLTAAADSSTDLELEHSMDAAPAPGGAGALWVGPGWDGGLLGLALYVTGELPPDTDPTAMANSAEVIKYNEQCVRAWIEVVRASGTTTEEDLLSAAKISMSQFAPDAEL</sequence>
<feature type="domain" description="Activator of Hsp90 ATPase homologue 1/2-like C-terminal" evidence="3">
    <location>
        <begin position="59"/>
        <end position="159"/>
    </location>
</feature>
<dbReference type="RefSeq" id="WP_344190592.1">
    <property type="nucleotide sequence ID" value="NZ_BAAAND010000004.1"/>
</dbReference>
<evidence type="ECO:0000313" key="5">
    <source>
        <dbReference type="Proteomes" id="UP001500190"/>
    </source>
</evidence>
<evidence type="ECO:0000256" key="2">
    <source>
        <dbReference type="SAM" id="MobiDB-lite"/>
    </source>
</evidence>
<feature type="region of interest" description="Disordered" evidence="2">
    <location>
        <begin position="1"/>
        <end position="28"/>
    </location>
</feature>
<dbReference type="CDD" id="cd08899">
    <property type="entry name" value="SRPBCC_CalC_Aha1-like_6"/>
    <property type="match status" value="1"/>
</dbReference>
<dbReference type="Pfam" id="PF08327">
    <property type="entry name" value="AHSA1"/>
    <property type="match status" value="1"/>
</dbReference>
<organism evidence="4 5">
    <name type="scientific">Kribbella karoonensis</name>
    <dbReference type="NCBI Taxonomy" id="324851"/>
    <lineage>
        <taxon>Bacteria</taxon>
        <taxon>Bacillati</taxon>
        <taxon>Actinomycetota</taxon>
        <taxon>Actinomycetes</taxon>
        <taxon>Propionibacteriales</taxon>
        <taxon>Kribbellaceae</taxon>
        <taxon>Kribbella</taxon>
    </lineage>
</organism>
<proteinExistence type="inferred from homology"/>
<evidence type="ECO:0000256" key="1">
    <source>
        <dbReference type="ARBA" id="ARBA00006817"/>
    </source>
</evidence>
<keyword evidence="5" id="KW-1185">Reference proteome</keyword>
<dbReference type="EMBL" id="BAAAND010000004">
    <property type="protein sequence ID" value="GAA1580580.1"/>
    <property type="molecule type" value="Genomic_DNA"/>
</dbReference>
<dbReference type="Gene3D" id="3.30.530.20">
    <property type="match status" value="1"/>
</dbReference>
<name>A0ABP4PH99_9ACTN</name>
<comment type="similarity">
    <text evidence="1">Belongs to the AHA1 family.</text>
</comment>
<evidence type="ECO:0000259" key="3">
    <source>
        <dbReference type="Pfam" id="PF08327"/>
    </source>
</evidence>
<protein>
    <submittedName>
        <fullName evidence="4">SRPBCC family protein</fullName>
    </submittedName>
</protein>
<reference evidence="5" key="1">
    <citation type="journal article" date="2019" name="Int. J. Syst. Evol. Microbiol.">
        <title>The Global Catalogue of Microorganisms (GCM) 10K type strain sequencing project: providing services to taxonomists for standard genome sequencing and annotation.</title>
        <authorList>
            <consortium name="The Broad Institute Genomics Platform"/>
            <consortium name="The Broad Institute Genome Sequencing Center for Infectious Disease"/>
            <person name="Wu L."/>
            <person name="Ma J."/>
        </authorList>
    </citation>
    <scope>NUCLEOTIDE SEQUENCE [LARGE SCALE GENOMIC DNA]</scope>
    <source>
        <strain evidence="5">JCM 14304</strain>
    </source>
</reference>
<evidence type="ECO:0000313" key="4">
    <source>
        <dbReference type="EMBL" id="GAA1580580.1"/>
    </source>
</evidence>
<gene>
    <name evidence="4" type="ORF">GCM10009742_26320</name>
</gene>
<dbReference type="InterPro" id="IPR023393">
    <property type="entry name" value="START-like_dom_sf"/>
</dbReference>
<dbReference type="SUPFAM" id="SSF55961">
    <property type="entry name" value="Bet v1-like"/>
    <property type="match status" value="1"/>
</dbReference>
<comment type="caution">
    <text evidence="4">The sequence shown here is derived from an EMBL/GenBank/DDBJ whole genome shotgun (WGS) entry which is preliminary data.</text>
</comment>
<dbReference type="Proteomes" id="UP001500190">
    <property type="component" value="Unassembled WGS sequence"/>
</dbReference>
<dbReference type="InterPro" id="IPR013538">
    <property type="entry name" value="ASHA1/2-like_C"/>
</dbReference>
<accession>A0ABP4PH99</accession>